<keyword evidence="1" id="KW-1133">Transmembrane helix</keyword>
<proteinExistence type="predicted"/>
<reference evidence="2 3" key="1">
    <citation type="submission" date="2016-11" db="EMBL/GenBank/DDBJ databases">
        <authorList>
            <person name="Jaros S."/>
            <person name="Januszkiewicz K."/>
            <person name="Wedrychowicz H."/>
        </authorList>
    </citation>
    <scope>NUCLEOTIDE SEQUENCE [LARGE SCALE GENOMIC DNA]</scope>
    <source>
        <strain evidence="2 3">DSM 25660</strain>
    </source>
</reference>
<accession>A0A1M5DIC7</accession>
<protein>
    <submittedName>
        <fullName evidence="2">Uncharacterized protein</fullName>
    </submittedName>
</protein>
<feature type="transmembrane region" description="Helical" evidence="1">
    <location>
        <begin position="38"/>
        <end position="59"/>
    </location>
</feature>
<dbReference type="RefSeq" id="WP_073364640.1">
    <property type="nucleotide sequence ID" value="NZ_FQVQ01000015.1"/>
</dbReference>
<dbReference type="EMBL" id="FQVQ01000015">
    <property type="protein sequence ID" value="SHF66740.1"/>
    <property type="molecule type" value="Genomic_DNA"/>
</dbReference>
<dbReference type="Proteomes" id="UP000184147">
    <property type="component" value="Unassembled WGS sequence"/>
</dbReference>
<keyword evidence="1" id="KW-0472">Membrane</keyword>
<evidence type="ECO:0000313" key="2">
    <source>
        <dbReference type="EMBL" id="SHF66740.1"/>
    </source>
</evidence>
<dbReference type="AlphaFoldDB" id="A0A1M5DIC7"/>
<evidence type="ECO:0000256" key="1">
    <source>
        <dbReference type="SAM" id="Phobius"/>
    </source>
</evidence>
<keyword evidence="3" id="KW-1185">Reference proteome</keyword>
<evidence type="ECO:0000313" key="3">
    <source>
        <dbReference type="Proteomes" id="UP000184147"/>
    </source>
</evidence>
<keyword evidence="1" id="KW-0812">Transmembrane</keyword>
<feature type="transmembrane region" description="Helical" evidence="1">
    <location>
        <begin position="6"/>
        <end position="26"/>
    </location>
</feature>
<name>A0A1M5DIC7_9FLAO</name>
<dbReference type="STRING" id="1124188.SAMN05444377_11535"/>
<gene>
    <name evidence="2" type="ORF">SAMN05444377_11535</name>
</gene>
<organism evidence="2 3">
    <name type="scientific">Flavobacterium fontis</name>
    <dbReference type="NCBI Taxonomy" id="1124188"/>
    <lineage>
        <taxon>Bacteria</taxon>
        <taxon>Pseudomonadati</taxon>
        <taxon>Bacteroidota</taxon>
        <taxon>Flavobacteriia</taxon>
        <taxon>Flavobacteriales</taxon>
        <taxon>Flavobacteriaceae</taxon>
        <taxon>Flavobacterium</taxon>
    </lineage>
</organism>
<sequence length="62" mass="7224">MFTKGQLVFAVFFVIAFVIAMVIAYRKDKALHQLFYKGNYKILIAFFAFIALLFVIKFATKH</sequence>